<dbReference type="AlphaFoldDB" id="A0A3D6BX74"/>
<proteinExistence type="predicted"/>
<gene>
    <name evidence="2" type="ORF">DHV22_14165</name>
</gene>
<evidence type="ECO:0000313" key="2">
    <source>
        <dbReference type="EMBL" id="HCY82645.1"/>
    </source>
</evidence>
<protein>
    <recommendedName>
        <fullName evidence="4">Secretion system C-terminal sorting domain-containing protein</fullName>
    </recommendedName>
</protein>
<evidence type="ECO:0008006" key="4">
    <source>
        <dbReference type="Google" id="ProtNLM"/>
    </source>
</evidence>
<organism evidence="2 3">
    <name type="scientific">Xanthomarina gelatinilytica</name>
    <dbReference type="NCBI Taxonomy" id="1137281"/>
    <lineage>
        <taxon>Bacteria</taxon>
        <taxon>Pseudomonadati</taxon>
        <taxon>Bacteroidota</taxon>
        <taxon>Flavobacteriia</taxon>
        <taxon>Flavobacteriales</taxon>
        <taxon>Flavobacteriaceae</taxon>
        <taxon>Xanthomarina</taxon>
    </lineage>
</organism>
<evidence type="ECO:0000256" key="1">
    <source>
        <dbReference type="ARBA" id="ARBA00022729"/>
    </source>
</evidence>
<dbReference type="NCBIfam" id="TIGR04183">
    <property type="entry name" value="Por_Secre_tail"/>
    <property type="match status" value="1"/>
</dbReference>
<name>A0A3D6BX74_9FLAO</name>
<sequence length="94" mass="10678">MEQGQTENNIRLNQNVPNPSHSTTSIKYFIPVKYHSAKIVVTSSLGQVIYNFPITTFGEEGTLDLSKSNLQSAIYYYTLYVDSKKIDTKRLVTK</sequence>
<dbReference type="EMBL" id="DPRK01000222">
    <property type="protein sequence ID" value="HCY82645.1"/>
    <property type="molecule type" value="Genomic_DNA"/>
</dbReference>
<keyword evidence="1" id="KW-0732">Signal</keyword>
<accession>A0A3D6BX74</accession>
<reference evidence="2 3" key="1">
    <citation type="journal article" date="2018" name="Nat. Biotechnol.">
        <title>A standardized bacterial taxonomy based on genome phylogeny substantially revises the tree of life.</title>
        <authorList>
            <person name="Parks D.H."/>
            <person name="Chuvochina M."/>
            <person name="Waite D.W."/>
            <person name="Rinke C."/>
            <person name="Skarshewski A."/>
            <person name="Chaumeil P.A."/>
            <person name="Hugenholtz P."/>
        </authorList>
    </citation>
    <scope>NUCLEOTIDE SEQUENCE [LARGE SCALE GENOMIC DNA]</scope>
    <source>
        <strain evidence="2">UBA10227</strain>
    </source>
</reference>
<dbReference type="Proteomes" id="UP000263268">
    <property type="component" value="Unassembled WGS sequence"/>
</dbReference>
<comment type="caution">
    <text evidence="2">The sequence shown here is derived from an EMBL/GenBank/DDBJ whole genome shotgun (WGS) entry which is preliminary data.</text>
</comment>
<evidence type="ECO:0000313" key="3">
    <source>
        <dbReference type="Proteomes" id="UP000263268"/>
    </source>
</evidence>
<dbReference type="InterPro" id="IPR026444">
    <property type="entry name" value="Secre_tail"/>
</dbReference>